<reference evidence="3" key="1">
    <citation type="journal article" date="2019" name="Int. J. Syst. Evol. Microbiol.">
        <title>The Global Catalogue of Microorganisms (GCM) 10K type strain sequencing project: providing services to taxonomists for standard genome sequencing and annotation.</title>
        <authorList>
            <consortium name="The Broad Institute Genomics Platform"/>
            <consortium name="The Broad Institute Genome Sequencing Center for Infectious Disease"/>
            <person name="Wu L."/>
            <person name="Ma J."/>
        </authorList>
    </citation>
    <scope>NUCLEOTIDE SEQUENCE [LARGE SCALE GENOMIC DNA]</scope>
    <source>
        <strain evidence="3">JCM 10083</strain>
    </source>
</reference>
<keyword evidence="3" id="KW-1185">Reference proteome</keyword>
<evidence type="ECO:0000313" key="3">
    <source>
        <dbReference type="Proteomes" id="UP001596514"/>
    </source>
</evidence>
<accession>A0ABW2SW72</accession>
<feature type="region of interest" description="Disordered" evidence="1">
    <location>
        <begin position="46"/>
        <end position="81"/>
    </location>
</feature>
<gene>
    <name evidence="2" type="ORF">ACFQVD_08225</name>
</gene>
<dbReference type="Proteomes" id="UP001596514">
    <property type="component" value="Unassembled WGS sequence"/>
</dbReference>
<evidence type="ECO:0000256" key="1">
    <source>
        <dbReference type="SAM" id="MobiDB-lite"/>
    </source>
</evidence>
<dbReference type="RefSeq" id="WP_386270758.1">
    <property type="nucleotide sequence ID" value="NZ_BAAAGK010000039.1"/>
</dbReference>
<organism evidence="2 3">
    <name type="scientific">Streptosporangium amethystogenes subsp. fukuiense</name>
    <dbReference type="NCBI Taxonomy" id="698418"/>
    <lineage>
        <taxon>Bacteria</taxon>
        <taxon>Bacillati</taxon>
        <taxon>Actinomycetota</taxon>
        <taxon>Actinomycetes</taxon>
        <taxon>Streptosporangiales</taxon>
        <taxon>Streptosporangiaceae</taxon>
        <taxon>Streptosporangium</taxon>
    </lineage>
</organism>
<dbReference type="InterPro" id="IPR002514">
    <property type="entry name" value="Transposase_8"/>
</dbReference>
<name>A0ABW2SW72_9ACTN</name>
<evidence type="ECO:0000313" key="2">
    <source>
        <dbReference type="EMBL" id="MFC7600092.1"/>
    </source>
</evidence>
<sequence>MSLAAFIAAQRAEHGVSHAVACRALGVSQAWFYKWRARGLSARGAPATIGRRGRGDLPPEGRQGRLPAHHRAAAPGRMAGE</sequence>
<comment type="caution">
    <text evidence="2">The sequence shown here is derived from an EMBL/GenBank/DDBJ whole genome shotgun (WGS) entry which is preliminary data.</text>
</comment>
<dbReference type="Pfam" id="PF01527">
    <property type="entry name" value="HTH_Tnp_1"/>
    <property type="match status" value="1"/>
</dbReference>
<protein>
    <submittedName>
        <fullName evidence="2">Transposase</fullName>
    </submittedName>
</protein>
<feature type="compositionally biased region" description="Basic and acidic residues" evidence="1">
    <location>
        <begin position="53"/>
        <end position="63"/>
    </location>
</feature>
<proteinExistence type="predicted"/>
<dbReference type="EMBL" id="JBHTEE010000001">
    <property type="protein sequence ID" value="MFC7600092.1"/>
    <property type="molecule type" value="Genomic_DNA"/>
</dbReference>